<feature type="non-terminal residue" evidence="2">
    <location>
        <position position="1"/>
    </location>
</feature>
<reference evidence="2 3" key="1">
    <citation type="submission" date="2008-07" db="EMBL/GenBank/DDBJ databases">
        <authorList>
            <person name="El-Sayed N."/>
            <person name="Caler E."/>
            <person name="Inman J."/>
            <person name="Amedeo P."/>
            <person name="Hass B."/>
            <person name="Wortman J."/>
        </authorList>
    </citation>
    <scope>NUCLEOTIDE SEQUENCE [LARGE SCALE GENOMIC DNA]</scope>
    <source>
        <strain evidence="3">ATCC 50983 / TXsc</strain>
    </source>
</reference>
<gene>
    <name evidence="2" type="ORF">Pmar_PMAR010953</name>
</gene>
<evidence type="ECO:0000256" key="1">
    <source>
        <dbReference type="SAM" id="MobiDB-lite"/>
    </source>
</evidence>
<dbReference type="AlphaFoldDB" id="C5LUF7"/>
<evidence type="ECO:0000313" key="2">
    <source>
        <dbReference type="EMBL" id="EEQ99690.1"/>
    </source>
</evidence>
<dbReference type="RefSeq" id="XP_002766973.1">
    <property type="nucleotide sequence ID" value="XM_002766927.1"/>
</dbReference>
<dbReference type="InParanoid" id="C5LUF7"/>
<feature type="compositionally biased region" description="Polar residues" evidence="1">
    <location>
        <begin position="1"/>
        <end position="13"/>
    </location>
</feature>
<sequence length="97" mass="11010">GSVSLGNETTRSMDSGVVEKEPSAESSSLEAYLARQREHLATAICREWIAPGASRDRQMRLRLACEELVRQSFNEVLTAREEERRKSAHRCMRKSTD</sequence>
<organism evidence="3">
    <name type="scientific">Perkinsus marinus (strain ATCC 50983 / TXsc)</name>
    <dbReference type="NCBI Taxonomy" id="423536"/>
    <lineage>
        <taxon>Eukaryota</taxon>
        <taxon>Sar</taxon>
        <taxon>Alveolata</taxon>
        <taxon>Perkinsozoa</taxon>
        <taxon>Perkinsea</taxon>
        <taxon>Perkinsida</taxon>
        <taxon>Perkinsidae</taxon>
        <taxon>Perkinsus</taxon>
    </lineage>
</organism>
<accession>C5LUF7</accession>
<dbReference type="GeneID" id="9051529"/>
<feature type="region of interest" description="Disordered" evidence="1">
    <location>
        <begin position="1"/>
        <end position="25"/>
    </location>
</feature>
<dbReference type="EMBL" id="GG685476">
    <property type="protein sequence ID" value="EEQ99690.1"/>
    <property type="molecule type" value="Genomic_DNA"/>
</dbReference>
<name>C5LUF7_PERM5</name>
<protein>
    <submittedName>
        <fullName evidence="2">Uncharacterized protein</fullName>
    </submittedName>
</protein>
<dbReference type="Proteomes" id="UP000007800">
    <property type="component" value="Unassembled WGS sequence"/>
</dbReference>
<evidence type="ECO:0000313" key="3">
    <source>
        <dbReference type="Proteomes" id="UP000007800"/>
    </source>
</evidence>
<feature type="non-terminal residue" evidence="2">
    <location>
        <position position="97"/>
    </location>
</feature>
<keyword evidence="3" id="KW-1185">Reference proteome</keyword>
<proteinExistence type="predicted"/>